<proteinExistence type="predicted"/>
<reference evidence="2 3" key="1">
    <citation type="submission" date="2017-02" db="EMBL/GenBank/DDBJ databases">
        <authorList>
            <person name="Peterson S.W."/>
        </authorList>
    </citation>
    <scope>NUCLEOTIDE SEQUENCE [LARGE SCALE GENOMIC DNA]</scope>
    <source>
        <strain evidence="2 3">ATCC BAA-908</strain>
    </source>
</reference>
<sequence>MSIQKRAIFVIVSLVCSLSINAQTEKKSAYKKFAEVFDKATTKLEEEAPKKIEKGMEILTDNLEAFEKDIHAEPKKQSKFAKIFNYIADIDITETPGVGVDVDPEYIEKVGAYTDSRDEP</sequence>
<keyword evidence="1" id="KW-0732">Signal</keyword>
<accession>A0A1T4M864</accession>
<keyword evidence="3" id="KW-1185">Reference proteome</keyword>
<feature type="signal peptide" evidence="1">
    <location>
        <begin position="1"/>
        <end position="22"/>
    </location>
</feature>
<dbReference type="STRING" id="261392.SAMN02745149_01891"/>
<evidence type="ECO:0000256" key="1">
    <source>
        <dbReference type="SAM" id="SignalP"/>
    </source>
</evidence>
<protein>
    <submittedName>
        <fullName evidence="2">Uncharacterized protein</fullName>
    </submittedName>
</protein>
<dbReference type="Proteomes" id="UP000190423">
    <property type="component" value="Unassembled WGS sequence"/>
</dbReference>
<gene>
    <name evidence="2" type="ORF">SAMN02745149_01891</name>
</gene>
<name>A0A1T4M864_TREPO</name>
<dbReference type="AlphaFoldDB" id="A0A1T4M864"/>
<dbReference type="EMBL" id="FUWG01000014">
    <property type="protein sequence ID" value="SJZ63112.1"/>
    <property type="molecule type" value="Genomic_DNA"/>
</dbReference>
<evidence type="ECO:0000313" key="3">
    <source>
        <dbReference type="Proteomes" id="UP000190423"/>
    </source>
</evidence>
<feature type="chain" id="PRO_5012413898" evidence="1">
    <location>
        <begin position="23"/>
        <end position="120"/>
    </location>
</feature>
<organism evidence="2 3">
    <name type="scientific">Treponema porcinum</name>
    <dbReference type="NCBI Taxonomy" id="261392"/>
    <lineage>
        <taxon>Bacteria</taxon>
        <taxon>Pseudomonadati</taxon>
        <taxon>Spirochaetota</taxon>
        <taxon>Spirochaetia</taxon>
        <taxon>Spirochaetales</taxon>
        <taxon>Treponemataceae</taxon>
        <taxon>Treponema</taxon>
    </lineage>
</organism>
<evidence type="ECO:0000313" key="2">
    <source>
        <dbReference type="EMBL" id="SJZ63112.1"/>
    </source>
</evidence>